<dbReference type="SUPFAM" id="SSF103473">
    <property type="entry name" value="MFS general substrate transporter"/>
    <property type="match status" value="1"/>
</dbReference>
<feature type="domain" description="Reverse transcriptase Ty1/copia-type" evidence="8">
    <location>
        <begin position="20"/>
        <end position="103"/>
    </location>
</feature>
<accession>A0AAP0AYS2</accession>
<evidence type="ECO:0000256" key="5">
    <source>
        <dbReference type="ARBA" id="ARBA00022989"/>
    </source>
</evidence>
<reference evidence="9 10" key="1">
    <citation type="journal article" date="2022" name="Nat. Plants">
        <title>Genomes of leafy and leafless Platanthera orchids illuminate the evolution of mycoheterotrophy.</title>
        <authorList>
            <person name="Li M.H."/>
            <person name="Liu K.W."/>
            <person name="Li Z."/>
            <person name="Lu H.C."/>
            <person name="Ye Q.L."/>
            <person name="Zhang D."/>
            <person name="Wang J.Y."/>
            <person name="Li Y.F."/>
            <person name="Zhong Z.M."/>
            <person name="Liu X."/>
            <person name="Yu X."/>
            <person name="Liu D.K."/>
            <person name="Tu X.D."/>
            <person name="Liu B."/>
            <person name="Hao Y."/>
            <person name="Liao X.Y."/>
            <person name="Jiang Y.T."/>
            <person name="Sun W.H."/>
            <person name="Chen J."/>
            <person name="Chen Y.Q."/>
            <person name="Ai Y."/>
            <person name="Zhai J.W."/>
            <person name="Wu S.S."/>
            <person name="Zhou Z."/>
            <person name="Hsiao Y.Y."/>
            <person name="Wu W.L."/>
            <person name="Chen Y.Y."/>
            <person name="Lin Y.F."/>
            <person name="Hsu J.L."/>
            <person name="Li C.Y."/>
            <person name="Wang Z.W."/>
            <person name="Zhao X."/>
            <person name="Zhong W.Y."/>
            <person name="Ma X.K."/>
            <person name="Ma L."/>
            <person name="Huang J."/>
            <person name="Chen G.Z."/>
            <person name="Huang M.Z."/>
            <person name="Huang L."/>
            <person name="Peng D.H."/>
            <person name="Luo Y.B."/>
            <person name="Zou S.Q."/>
            <person name="Chen S.P."/>
            <person name="Lan S."/>
            <person name="Tsai W.C."/>
            <person name="Van de Peer Y."/>
            <person name="Liu Z.J."/>
        </authorList>
    </citation>
    <scope>NUCLEOTIDE SEQUENCE [LARGE SCALE GENOMIC DNA]</scope>
    <source>
        <strain evidence="9">Lor287</strain>
    </source>
</reference>
<dbReference type="InterPro" id="IPR043502">
    <property type="entry name" value="DNA/RNA_pol_sf"/>
</dbReference>
<keyword evidence="5 7" id="KW-1133">Transmembrane helix</keyword>
<dbReference type="EMBL" id="JBBWWQ010000019">
    <property type="protein sequence ID" value="KAK8919343.1"/>
    <property type="molecule type" value="Genomic_DNA"/>
</dbReference>
<evidence type="ECO:0000313" key="10">
    <source>
        <dbReference type="Proteomes" id="UP001418222"/>
    </source>
</evidence>
<dbReference type="GO" id="GO:0016020">
    <property type="term" value="C:membrane"/>
    <property type="evidence" value="ECO:0007669"/>
    <property type="project" value="UniProtKB-SubCell"/>
</dbReference>
<keyword evidence="10" id="KW-1185">Reference proteome</keyword>
<keyword evidence="4 7" id="KW-0812">Transmembrane</keyword>
<evidence type="ECO:0000256" key="2">
    <source>
        <dbReference type="ARBA" id="ARBA00007015"/>
    </source>
</evidence>
<keyword evidence="3" id="KW-0813">Transport</keyword>
<dbReference type="SUPFAM" id="SSF56672">
    <property type="entry name" value="DNA/RNA polymerases"/>
    <property type="match status" value="1"/>
</dbReference>
<dbReference type="InterPro" id="IPR013103">
    <property type="entry name" value="RVT_2"/>
</dbReference>
<comment type="caution">
    <text evidence="9">The sequence shown here is derived from an EMBL/GenBank/DDBJ whole genome shotgun (WGS) entry which is preliminary data.</text>
</comment>
<dbReference type="InterPro" id="IPR039309">
    <property type="entry name" value="BT1"/>
</dbReference>
<organism evidence="9 10">
    <name type="scientific">Platanthera zijinensis</name>
    <dbReference type="NCBI Taxonomy" id="2320716"/>
    <lineage>
        <taxon>Eukaryota</taxon>
        <taxon>Viridiplantae</taxon>
        <taxon>Streptophyta</taxon>
        <taxon>Embryophyta</taxon>
        <taxon>Tracheophyta</taxon>
        <taxon>Spermatophyta</taxon>
        <taxon>Magnoliopsida</taxon>
        <taxon>Liliopsida</taxon>
        <taxon>Asparagales</taxon>
        <taxon>Orchidaceae</taxon>
        <taxon>Orchidoideae</taxon>
        <taxon>Orchideae</taxon>
        <taxon>Orchidinae</taxon>
        <taxon>Platanthera</taxon>
    </lineage>
</organism>
<comment type="similarity">
    <text evidence="2">Belongs to the major facilitator superfamily. Folate-biopterin transporter (TC 2.A.71) family.</text>
</comment>
<dbReference type="Pfam" id="PF07727">
    <property type="entry name" value="RVT_2"/>
    <property type="match status" value="1"/>
</dbReference>
<evidence type="ECO:0000256" key="4">
    <source>
        <dbReference type="ARBA" id="ARBA00022692"/>
    </source>
</evidence>
<evidence type="ECO:0000313" key="9">
    <source>
        <dbReference type="EMBL" id="KAK8919343.1"/>
    </source>
</evidence>
<dbReference type="Proteomes" id="UP001418222">
    <property type="component" value="Unassembled WGS sequence"/>
</dbReference>
<evidence type="ECO:0000256" key="6">
    <source>
        <dbReference type="ARBA" id="ARBA00023136"/>
    </source>
</evidence>
<keyword evidence="6 7" id="KW-0472">Membrane</keyword>
<dbReference type="PANTHER" id="PTHR31585">
    <property type="entry name" value="FOLATE-BIOPTERIN TRANSPORTER 1, CHLOROPLASTIC"/>
    <property type="match status" value="1"/>
</dbReference>
<dbReference type="Pfam" id="PF03092">
    <property type="entry name" value="BT1"/>
    <property type="match status" value="1"/>
</dbReference>
<gene>
    <name evidence="9" type="ORF">KSP39_PZI020951</name>
</gene>
<evidence type="ECO:0000256" key="7">
    <source>
        <dbReference type="SAM" id="Phobius"/>
    </source>
</evidence>
<name>A0AAP0AYS2_9ASPA</name>
<proteinExistence type="inferred from homology"/>
<evidence type="ECO:0000256" key="1">
    <source>
        <dbReference type="ARBA" id="ARBA00004141"/>
    </source>
</evidence>
<dbReference type="InterPro" id="IPR036259">
    <property type="entry name" value="MFS_trans_sf"/>
</dbReference>
<evidence type="ECO:0000259" key="8">
    <source>
        <dbReference type="Pfam" id="PF07727"/>
    </source>
</evidence>
<dbReference type="AlphaFoldDB" id="A0AAP0AYS2"/>
<dbReference type="PANTHER" id="PTHR31585:SF6">
    <property type="entry name" value="FOLATE-BIOPTERIN TRANSPORTER 2-RELATED"/>
    <property type="match status" value="1"/>
</dbReference>
<sequence>MLKDKLIILSLSRGDRRGAQVSILIIYADDIIITGDDLEEIGHLKEQLDKEFEVKDLGKLKYFLGIEVAKSRQGIFISQRKYTLDLLDKTGMLGCAPVDSPIEANHKIDADTSGEKETVGFIFSIGSIGSLFGVLLYQNLLKDYPFRDLLFWVQLLTGFAGMLDLILVLRLNLKLGMPDYLFVVIDECVSQMIWRIKWMPLLVLSSKLCPSGIEGTFFALLMSIDNAGLLSSSWGGGLLLHLLKVTRTEFRNLWTAILIRNILRVFPLALLFLVPKSNQNSNILPPEILMHDEGTGNLKEADVEWLLLSIARNAIHSFWIISASCNWMQGDSARLLNYFQW</sequence>
<feature type="transmembrane region" description="Helical" evidence="7">
    <location>
        <begin position="149"/>
        <end position="168"/>
    </location>
</feature>
<comment type="subcellular location">
    <subcellularLocation>
        <location evidence="1">Membrane</location>
        <topology evidence="1">Multi-pass membrane protein</topology>
    </subcellularLocation>
</comment>
<evidence type="ECO:0000256" key="3">
    <source>
        <dbReference type="ARBA" id="ARBA00022448"/>
    </source>
</evidence>
<feature type="transmembrane region" description="Helical" evidence="7">
    <location>
        <begin position="118"/>
        <end position="137"/>
    </location>
</feature>
<protein>
    <submittedName>
        <fullName evidence="9">Folate-biopterin transporter 2</fullName>
    </submittedName>
</protein>